<dbReference type="EMBL" id="QPJM01000004">
    <property type="protein sequence ID" value="RCW84551.1"/>
    <property type="molecule type" value="Genomic_DNA"/>
</dbReference>
<reference evidence="1 2" key="1">
    <citation type="submission" date="2018-07" db="EMBL/GenBank/DDBJ databases">
        <title>Genomic Encyclopedia of Type Strains, Phase III (KMG-III): the genomes of soil and plant-associated and newly described type strains.</title>
        <authorList>
            <person name="Whitman W."/>
        </authorList>
    </citation>
    <scope>NUCLEOTIDE SEQUENCE [LARGE SCALE GENOMIC DNA]</scope>
    <source>
        <strain evidence="1 2">31-25a</strain>
    </source>
</reference>
<dbReference type="Proteomes" id="UP000253324">
    <property type="component" value="Unassembled WGS sequence"/>
</dbReference>
<accession>A0A368YWI3</accession>
<sequence>MSYPTCNVRQAAGIQDYGEFSGMLWSGHQRLLWPELTPSEPVQPGW</sequence>
<gene>
    <name evidence="1" type="ORF">C7476_104308</name>
</gene>
<dbReference type="AlphaFoldDB" id="A0A368YWI3"/>
<proteinExistence type="predicted"/>
<protein>
    <submittedName>
        <fullName evidence="1">Uncharacterized protein</fullName>
    </submittedName>
</protein>
<organism evidence="1 2">
    <name type="scientific">Phyllobacterium bourgognense</name>
    <dbReference type="NCBI Taxonomy" id="314236"/>
    <lineage>
        <taxon>Bacteria</taxon>
        <taxon>Pseudomonadati</taxon>
        <taxon>Pseudomonadota</taxon>
        <taxon>Alphaproteobacteria</taxon>
        <taxon>Hyphomicrobiales</taxon>
        <taxon>Phyllobacteriaceae</taxon>
        <taxon>Phyllobacterium</taxon>
    </lineage>
</organism>
<keyword evidence="2" id="KW-1185">Reference proteome</keyword>
<comment type="caution">
    <text evidence="1">The sequence shown here is derived from an EMBL/GenBank/DDBJ whole genome shotgun (WGS) entry which is preliminary data.</text>
</comment>
<name>A0A368YWI3_9HYPH</name>
<evidence type="ECO:0000313" key="2">
    <source>
        <dbReference type="Proteomes" id="UP000253324"/>
    </source>
</evidence>
<evidence type="ECO:0000313" key="1">
    <source>
        <dbReference type="EMBL" id="RCW84551.1"/>
    </source>
</evidence>